<evidence type="ECO:0000256" key="5">
    <source>
        <dbReference type="ARBA" id="ARBA00023004"/>
    </source>
</evidence>
<dbReference type="InterPro" id="IPR048328">
    <property type="entry name" value="Dyp_perox_C"/>
</dbReference>
<comment type="cofactor">
    <cofactor evidence="1">
        <name>heme b</name>
        <dbReference type="ChEBI" id="CHEBI:60344"/>
    </cofactor>
</comment>
<keyword evidence="3" id="KW-0479">Metal-binding</keyword>
<protein>
    <submittedName>
        <fullName evidence="7">Dyp-type peroxidase</fullName>
    </submittedName>
</protein>
<dbReference type="EMBL" id="JAYDYW010000004">
    <property type="protein sequence ID" value="MEE1672719.1"/>
    <property type="molecule type" value="Genomic_DNA"/>
</dbReference>
<evidence type="ECO:0000313" key="7">
    <source>
        <dbReference type="EMBL" id="MEE1672719.1"/>
    </source>
</evidence>
<dbReference type="GO" id="GO:0004601">
    <property type="term" value="F:peroxidase activity"/>
    <property type="evidence" value="ECO:0007669"/>
    <property type="project" value="UniProtKB-KW"/>
</dbReference>
<dbReference type="Proteomes" id="UP001310248">
    <property type="component" value="Unassembled WGS sequence"/>
</dbReference>
<keyword evidence="5" id="KW-0408">Iron</keyword>
<organism evidence="7 8">
    <name type="scientific">Agarivorans aestuarii</name>
    <dbReference type="NCBI Taxonomy" id="1563703"/>
    <lineage>
        <taxon>Bacteria</taxon>
        <taxon>Pseudomonadati</taxon>
        <taxon>Pseudomonadota</taxon>
        <taxon>Gammaproteobacteria</taxon>
        <taxon>Alteromonadales</taxon>
        <taxon>Alteromonadaceae</taxon>
        <taxon>Agarivorans</taxon>
    </lineage>
</organism>
<keyword evidence="8" id="KW-1185">Reference proteome</keyword>
<evidence type="ECO:0000256" key="3">
    <source>
        <dbReference type="ARBA" id="ARBA00022723"/>
    </source>
</evidence>
<dbReference type="InterPro" id="IPR011008">
    <property type="entry name" value="Dimeric_a/b-barrel"/>
</dbReference>
<keyword evidence="2 7" id="KW-0575">Peroxidase</keyword>
<dbReference type="PANTHER" id="PTHR30521">
    <property type="entry name" value="DEFERROCHELATASE/PEROXIDASE"/>
    <property type="match status" value="1"/>
</dbReference>
<dbReference type="InterPro" id="IPR006314">
    <property type="entry name" value="Dyp_peroxidase"/>
</dbReference>
<sequence length="293" mass="32704">MSLVQPLILKSQQHHASFLRFSLVDREALADCLSQIKTLYRAEDTVIGFGQPLLAMNNTVVEGVKSAESIQGPKRTSPANQDDLWLRVSGSDPGEVMLRVQEWLDVLVPSFSMNEQVNGFCHREGRDLSGYVDGTENPEDNAEAVVAKTGDKGIAGSTMLAVQKWQHQLKHFNSLPSKHQDDIIGRRKSDNVEFPESPPSAHVRRTAQESFTPEAFMLRRSLPWAEQQDCGLNFVCFANSLYPFEAQLKRMLGCEDGIEDGLFEFSRPLSTAYYWCPPVEADGQSLDLSVLQA</sequence>
<evidence type="ECO:0000259" key="6">
    <source>
        <dbReference type="Pfam" id="PF20628"/>
    </source>
</evidence>
<dbReference type="PROSITE" id="PS51404">
    <property type="entry name" value="DYP_PEROXIDASE"/>
    <property type="match status" value="1"/>
</dbReference>
<keyword evidence="4" id="KW-0560">Oxidoreductase</keyword>
<accession>A0ABU7G052</accession>
<gene>
    <name evidence="7" type="ORF">SNR37_002129</name>
</gene>
<evidence type="ECO:0000313" key="8">
    <source>
        <dbReference type="Proteomes" id="UP001310248"/>
    </source>
</evidence>
<dbReference type="PANTHER" id="PTHR30521:SF0">
    <property type="entry name" value="DYP-TYPE PEROXIDASE FAMILY PROTEIN"/>
    <property type="match status" value="1"/>
</dbReference>
<proteinExistence type="predicted"/>
<name>A0ABU7G052_9ALTE</name>
<dbReference type="SUPFAM" id="SSF54909">
    <property type="entry name" value="Dimeric alpha+beta barrel"/>
    <property type="match status" value="1"/>
</dbReference>
<dbReference type="Pfam" id="PF20628">
    <property type="entry name" value="Dyp_perox_C"/>
    <property type="match status" value="1"/>
</dbReference>
<evidence type="ECO:0000256" key="2">
    <source>
        <dbReference type="ARBA" id="ARBA00022559"/>
    </source>
</evidence>
<comment type="caution">
    <text evidence="7">The sequence shown here is derived from an EMBL/GenBank/DDBJ whole genome shotgun (WGS) entry which is preliminary data.</text>
</comment>
<feature type="domain" description="Dyp-type peroxidase C-terminal" evidence="6">
    <location>
        <begin position="125"/>
        <end position="280"/>
    </location>
</feature>
<evidence type="ECO:0000256" key="1">
    <source>
        <dbReference type="ARBA" id="ARBA00001970"/>
    </source>
</evidence>
<reference evidence="8" key="1">
    <citation type="submission" date="2023-07" db="EMBL/GenBank/DDBJ databases">
        <title>Draft genome sequence of Agarivorans aestuarii strain ZMCS4, a CAZymes producing bacteria isolated from the marine brown algae Clodostephus spongiosus.</title>
        <authorList>
            <person name="Lorente B."/>
            <person name="Cabral C."/>
            <person name="Frias J."/>
            <person name="Faria J."/>
            <person name="Toubarro D."/>
        </authorList>
    </citation>
    <scope>NUCLEOTIDE SEQUENCE [LARGE SCALE GENOMIC DNA]</scope>
    <source>
        <strain evidence="8">ZMCS4</strain>
    </source>
</reference>
<evidence type="ECO:0000256" key="4">
    <source>
        <dbReference type="ARBA" id="ARBA00023002"/>
    </source>
</evidence>
<dbReference type="NCBIfam" id="TIGR01413">
    <property type="entry name" value="Dyp_perox_fam"/>
    <property type="match status" value="1"/>
</dbReference>
<reference evidence="7 8" key="2">
    <citation type="submission" date="2023-12" db="EMBL/GenBank/DDBJ databases">
        <authorList>
            <consortium name="Cladostephus spongiosus"/>
            <person name="Lorente B."/>
            <person name="Cabral C."/>
            <person name="Frias J."/>
            <person name="Faria J."/>
            <person name="Toubarro D."/>
        </authorList>
    </citation>
    <scope>NUCLEOTIDE SEQUENCE [LARGE SCALE GENOMIC DNA]</scope>
    <source>
        <strain evidence="7 8">ZMCS4</strain>
    </source>
</reference>
<dbReference type="RefSeq" id="WP_329774152.1">
    <property type="nucleotide sequence ID" value="NZ_JAYDYW010000004.1"/>
</dbReference>